<comment type="caution">
    <text evidence="2">The sequence shown here is derived from an EMBL/GenBank/DDBJ whole genome shotgun (WGS) entry which is preliminary data.</text>
</comment>
<keyword evidence="3" id="KW-1185">Reference proteome</keyword>
<dbReference type="InterPro" id="IPR041720">
    <property type="entry name" value="FbaB-like"/>
</dbReference>
<dbReference type="PANTHER" id="PTHR47916">
    <property type="entry name" value="FRUCTOSE-BISPHOSPHATE ALDOLASE CLASS 1"/>
    <property type="match status" value="1"/>
</dbReference>
<organism evidence="2 3">
    <name type="scientific">Stigmatella ashevillensis</name>
    <dbReference type="NCBI Taxonomy" id="2995309"/>
    <lineage>
        <taxon>Bacteria</taxon>
        <taxon>Pseudomonadati</taxon>
        <taxon>Myxococcota</taxon>
        <taxon>Myxococcia</taxon>
        <taxon>Myxococcales</taxon>
        <taxon>Cystobacterineae</taxon>
        <taxon>Archangiaceae</taxon>
        <taxon>Stigmatella</taxon>
    </lineage>
</organism>
<protein>
    <submittedName>
        <fullName evidence="2">Aldolase</fullName>
    </submittedName>
</protein>
<dbReference type="Gene3D" id="3.20.20.70">
    <property type="entry name" value="Aldolase class I"/>
    <property type="match status" value="1"/>
</dbReference>
<dbReference type="Pfam" id="PF01791">
    <property type="entry name" value="DeoC"/>
    <property type="match status" value="1"/>
</dbReference>
<evidence type="ECO:0000256" key="1">
    <source>
        <dbReference type="SAM" id="MobiDB-lite"/>
    </source>
</evidence>
<gene>
    <name evidence="2" type="ORF">POL68_40440</name>
</gene>
<dbReference type="InterPro" id="IPR013785">
    <property type="entry name" value="Aldolase_TIM"/>
</dbReference>
<reference evidence="2 3" key="1">
    <citation type="submission" date="2022-11" db="EMBL/GenBank/DDBJ databases">
        <title>Minimal conservation of predation-associated metabolite biosynthetic gene clusters underscores biosynthetic potential of Myxococcota including descriptions for ten novel species: Archangium lansinium sp. nov., Myxococcus landrumus sp. nov., Nannocystis bai.</title>
        <authorList>
            <person name="Ahearne A."/>
            <person name="Stevens C."/>
            <person name="Dowd S."/>
        </authorList>
    </citation>
    <scope>NUCLEOTIDE SEQUENCE [LARGE SCALE GENOMIC DNA]</scope>
    <source>
        <strain evidence="2 3">NCWAL01</strain>
    </source>
</reference>
<name>A0ABT5DMG9_9BACT</name>
<feature type="region of interest" description="Disordered" evidence="1">
    <location>
        <begin position="270"/>
        <end position="289"/>
    </location>
</feature>
<dbReference type="InterPro" id="IPR050456">
    <property type="entry name" value="DeoC/FbaB_aldolase"/>
</dbReference>
<dbReference type="PANTHER" id="PTHR47916:SF1">
    <property type="entry name" value="3-HYDROXY-5-PHOSPHONOOXYPENTANE-2,4-DIONE THIOLASE"/>
    <property type="match status" value="1"/>
</dbReference>
<evidence type="ECO:0000313" key="3">
    <source>
        <dbReference type="Proteomes" id="UP001221838"/>
    </source>
</evidence>
<dbReference type="SUPFAM" id="SSF51569">
    <property type="entry name" value="Aldolase"/>
    <property type="match status" value="1"/>
</dbReference>
<evidence type="ECO:0000313" key="2">
    <source>
        <dbReference type="EMBL" id="MDC0714788.1"/>
    </source>
</evidence>
<dbReference type="EMBL" id="JAQNDM010000002">
    <property type="protein sequence ID" value="MDC0714788.1"/>
    <property type="molecule type" value="Genomic_DNA"/>
</dbReference>
<dbReference type="InterPro" id="IPR002915">
    <property type="entry name" value="DeoC/FbaB/LacD_aldolase"/>
</dbReference>
<proteinExistence type="predicted"/>
<accession>A0ABT5DMG9</accession>
<dbReference type="Proteomes" id="UP001221838">
    <property type="component" value="Unassembled WGS sequence"/>
</dbReference>
<dbReference type="RefSeq" id="WP_272145472.1">
    <property type="nucleotide sequence ID" value="NZ_JAQNDM010000002.1"/>
</dbReference>
<dbReference type="SMART" id="SM01133">
    <property type="entry name" value="DeoC"/>
    <property type="match status" value="1"/>
</dbReference>
<dbReference type="PIRSF" id="PIRSF038992">
    <property type="entry name" value="Aldolase_Ia"/>
    <property type="match status" value="1"/>
</dbReference>
<sequence length="289" mass="31510">MMDGVAKRLRWSRFLHKQSSRGIIVPIDHGLTLGPIPGIDDVSRIEGWIRHPGITGVIAHKGMVERLGCRGLLQGMGVMLHLNGMPSSAQAPDRKERLTSLEAAVRLGVDAVSLQINFDGTNDGHNLTLLGAVVDEAQRFGMPVLTMLYDKVPSAEDDKRITRLRHLMRVCVELGTDALKLAAPTRREEVPVLLEGFQDHTAIFFAGGAVCSDEMLLALAKDTAAFGASGLCVGRNVFQRESVGDILTRLQKVLLEDLESAPPSIGPFFHLPETARPQPPSLWSEVRFG</sequence>